<gene>
    <name evidence="11" type="ORF">GNLVRS02_ARAD1C03410g</name>
</gene>
<comment type="subcellular location">
    <subcellularLocation>
        <location evidence="1">Mitochondrion inner membrane</location>
        <topology evidence="1">Multi-pass membrane protein</topology>
    </subcellularLocation>
</comment>
<proteinExistence type="inferred from homology"/>
<evidence type="ECO:0000256" key="8">
    <source>
        <dbReference type="ARBA" id="ARBA00023136"/>
    </source>
</evidence>
<accession>A0A060SZU5</accession>
<dbReference type="InterPro" id="IPR018108">
    <property type="entry name" value="MCP_transmembrane"/>
</dbReference>
<feature type="repeat" description="Solcar" evidence="9">
    <location>
        <begin position="121"/>
        <end position="219"/>
    </location>
</feature>
<feature type="repeat" description="Solcar" evidence="9">
    <location>
        <begin position="25"/>
        <end position="112"/>
    </location>
</feature>
<evidence type="ECO:0000256" key="3">
    <source>
        <dbReference type="ARBA" id="ARBA00022692"/>
    </source>
</evidence>
<evidence type="ECO:0000256" key="2">
    <source>
        <dbReference type="ARBA" id="ARBA00022448"/>
    </source>
</evidence>
<name>A0A060SZU5_BLAAD</name>
<dbReference type="EMBL" id="HG937693">
    <property type="protein sequence ID" value="CDP34044.1"/>
    <property type="molecule type" value="Genomic_DNA"/>
</dbReference>
<dbReference type="Pfam" id="PF00153">
    <property type="entry name" value="Mito_carr"/>
    <property type="match status" value="3"/>
</dbReference>
<evidence type="ECO:0000256" key="6">
    <source>
        <dbReference type="ARBA" id="ARBA00022989"/>
    </source>
</evidence>
<evidence type="ECO:0000313" key="11">
    <source>
        <dbReference type="EMBL" id="CDP34044.1"/>
    </source>
</evidence>
<keyword evidence="3 9" id="KW-0812">Transmembrane</keyword>
<evidence type="ECO:0000256" key="10">
    <source>
        <dbReference type="RuleBase" id="RU000488"/>
    </source>
</evidence>
<keyword evidence="5" id="KW-0999">Mitochondrion inner membrane</keyword>
<dbReference type="Gene3D" id="1.50.40.10">
    <property type="entry name" value="Mitochondrial carrier domain"/>
    <property type="match status" value="1"/>
</dbReference>
<keyword evidence="2 10" id="KW-0813">Transport</keyword>
<dbReference type="GO" id="GO:0055085">
    <property type="term" value="P:transmembrane transport"/>
    <property type="evidence" value="ECO:0007669"/>
    <property type="project" value="InterPro"/>
</dbReference>
<keyword evidence="7" id="KW-0496">Mitochondrion</keyword>
<dbReference type="SUPFAM" id="SSF103506">
    <property type="entry name" value="Mitochondrial carrier"/>
    <property type="match status" value="1"/>
</dbReference>
<keyword evidence="8 9" id="KW-0472">Membrane</keyword>
<feature type="repeat" description="Solcar" evidence="9">
    <location>
        <begin position="228"/>
        <end position="319"/>
    </location>
</feature>
<evidence type="ECO:0000256" key="1">
    <source>
        <dbReference type="ARBA" id="ARBA00004448"/>
    </source>
</evidence>
<dbReference type="PROSITE" id="PS50920">
    <property type="entry name" value="SOLCAR"/>
    <property type="match status" value="3"/>
</dbReference>
<dbReference type="AlphaFoldDB" id="A0A060SZU5"/>
<keyword evidence="4" id="KW-0677">Repeat</keyword>
<dbReference type="GO" id="GO:0005743">
    <property type="term" value="C:mitochondrial inner membrane"/>
    <property type="evidence" value="ECO:0007669"/>
    <property type="project" value="UniProtKB-SubCell"/>
</dbReference>
<keyword evidence="6" id="KW-1133">Transmembrane helix</keyword>
<dbReference type="InterPro" id="IPR002067">
    <property type="entry name" value="MCP"/>
</dbReference>
<comment type="similarity">
    <text evidence="10">Belongs to the mitochondrial carrier (TC 2.A.29) family.</text>
</comment>
<dbReference type="PhylomeDB" id="A0A060SZU5"/>
<protein>
    <submittedName>
        <fullName evidence="11">ARAD1C03410p</fullName>
    </submittedName>
</protein>
<evidence type="ECO:0000256" key="9">
    <source>
        <dbReference type="PROSITE-ProRule" id="PRU00282"/>
    </source>
</evidence>
<evidence type="ECO:0000256" key="5">
    <source>
        <dbReference type="ARBA" id="ARBA00022792"/>
    </source>
</evidence>
<dbReference type="PANTHER" id="PTHR24089">
    <property type="entry name" value="SOLUTE CARRIER FAMILY 25"/>
    <property type="match status" value="1"/>
</dbReference>
<organism evidence="11">
    <name type="scientific">Blastobotrys adeninivorans</name>
    <name type="common">Yeast</name>
    <name type="synonym">Arxula adeninivorans</name>
    <dbReference type="NCBI Taxonomy" id="409370"/>
    <lineage>
        <taxon>Eukaryota</taxon>
        <taxon>Fungi</taxon>
        <taxon>Dikarya</taxon>
        <taxon>Ascomycota</taxon>
        <taxon>Saccharomycotina</taxon>
        <taxon>Dipodascomycetes</taxon>
        <taxon>Dipodascales</taxon>
        <taxon>Trichomonascaceae</taxon>
        <taxon>Blastobotrys</taxon>
    </lineage>
</organism>
<reference evidence="11" key="1">
    <citation type="submission" date="2014-02" db="EMBL/GenBank/DDBJ databases">
        <authorList>
            <person name="Genoscope - CEA"/>
        </authorList>
    </citation>
    <scope>NUCLEOTIDE SEQUENCE</scope>
    <source>
        <strain evidence="11">LS3</strain>
    </source>
</reference>
<evidence type="ECO:0000256" key="7">
    <source>
        <dbReference type="ARBA" id="ARBA00023128"/>
    </source>
</evidence>
<dbReference type="PRINTS" id="PR00926">
    <property type="entry name" value="MITOCARRIER"/>
</dbReference>
<dbReference type="InterPro" id="IPR023395">
    <property type="entry name" value="MCP_dom_sf"/>
</dbReference>
<reference evidence="11" key="2">
    <citation type="submission" date="2014-06" db="EMBL/GenBank/DDBJ databases">
        <title>The complete genome of Blastobotrys (Arxula) adeninivorans LS3 - a yeast of biotechnological interest.</title>
        <authorList>
            <person name="Kunze G."/>
            <person name="Gaillardin C."/>
            <person name="Czernicka M."/>
            <person name="Durrens P."/>
            <person name="Martin T."/>
            <person name="Boer E."/>
            <person name="Gabaldon T."/>
            <person name="Cruz J."/>
            <person name="Talla E."/>
            <person name="Marck C."/>
            <person name="Goffeau A."/>
            <person name="Barbe V."/>
            <person name="Baret P."/>
            <person name="Baronian K."/>
            <person name="Beier S."/>
            <person name="Bleykasten C."/>
            <person name="Bode R."/>
            <person name="Casaregola S."/>
            <person name="Despons L."/>
            <person name="Fairhead C."/>
            <person name="Giersberg M."/>
            <person name="Gierski P."/>
            <person name="Hahnel U."/>
            <person name="Hartmann A."/>
            <person name="Jankowska D."/>
            <person name="Jubin C."/>
            <person name="Jung P."/>
            <person name="Lafontaine I."/>
            <person name="Leh-Louis V."/>
            <person name="Lemaire M."/>
            <person name="Marcet-Houben M."/>
            <person name="Mascher M."/>
            <person name="Morel G."/>
            <person name="Richard G.-F."/>
            <person name="Riechen J."/>
            <person name="Sacerdot C."/>
            <person name="Sarkar A."/>
            <person name="Savel G."/>
            <person name="Schacherer J."/>
            <person name="Sherman D."/>
            <person name="Straub M.-L."/>
            <person name="Stein N."/>
            <person name="Thierry A."/>
            <person name="Trautwein-Schult A."/>
            <person name="Westhof E."/>
            <person name="Worch S."/>
            <person name="Dujon B."/>
            <person name="Souciet J.-L."/>
            <person name="Wincker P."/>
            <person name="Scholz U."/>
            <person name="Neuveglise N."/>
        </authorList>
    </citation>
    <scope>NUCLEOTIDE SEQUENCE</scope>
    <source>
        <strain evidence="11">LS3</strain>
    </source>
</reference>
<sequence length="323" mass="35384">MEKIIRDQVQETATLGQRAREFVQYPVVASFIAGGVAGAVSRTVVSPLERAKIIFQVQGPGSQAYQGMVPTLVKMWKEEGWRGYMRGNGTNCIRIVPYSAVQFSSYTVYKKFLLGTSRKDLDTVERLSAGALAGITSVFATYPLDIVRTRLSIQTASIGSSSRASQARQHPPGMWSVMKNIYRTEGGIVALYRGIIPTTMGVAPYVGLNFAVYESMREFVTPEGQENPGAFGKLFSGAVSGAVAQTLTYPFDVLRRRFQVVSMGEGSLGFGYNSVWDALRKIVMQEGVRGLYKGLSANLLKVAPSMASSWLSYEFTKDMIAKL</sequence>
<evidence type="ECO:0000256" key="4">
    <source>
        <dbReference type="ARBA" id="ARBA00022737"/>
    </source>
</evidence>